<evidence type="ECO:0000313" key="2">
    <source>
        <dbReference type="EMBL" id="MCD9644035.1"/>
    </source>
</evidence>
<evidence type="ECO:0000256" key="1">
    <source>
        <dbReference type="SAM" id="MobiDB-lite"/>
    </source>
</evidence>
<organism evidence="2 3">
    <name type="scientific">Datura stramonium</name>
    <name type="common">Jimsonweed</name>
    <name type="synonym">Common thornapple</name>
    <dbReference type="NCBI Taxonomy" id="4076"/>
    <lineage>
        <taxon>Eukaryota</taxon>
        <taxon>Viridiplantae</taxon>
        <taxon>Streptophyta</taxon>
        <taxon>Embryophyta</taxon>
        <taxon>Tracheophyta</taxon>
        <taxon>Spermatophyta</taxon>
        <taxon>Magnoliopsida</taxon>
        <taxon>eudicotyledons</taxon>
        <taxon>Gunneridae</taxon>
        <taxon>Pentapetalae</taxon>
        <taxon>asterids</taxon>
        <taxon>lamiids</taxon>
        <taxon>Solanales</taxon>
        <taxon>Solanaceae</taxon>
        <taxon>Solanoideae</taxon>
        <taxon>Datureae</taxon>
        <taxon>Datura</taxon>
    </lineage>
</organism>
<comment type="caution">
    <text evidence="2">The sequence shown here is derived from an EMBL/GenBank/DDBJ whole genome shotgun (WGS) entry which is preliminary data.</text>
</comment>
<dbReference type="Proteomes" id="UP000823775">
    <property type="component" value="Unassembled WGS sequence"/>
</dbReference>
<keyword evidence="3" id="KW-1185">Reference proteome</keyword>
<protein>
    <submittedName>
        <fullName evidence="2">Uncharacterized protein</fullName>
    </submittedName>
</protein>
<feature type="region of interest" description="Disordered" evidence="1">
    <location>
        <begin position="79"/>
        <end position="104"/>
    </location>
</feature>
<gene>
    <name evidence="2" type="ORF">HAX54_032006</name>
</gene>
<proteinExistence type="predicted"/>
<evidence type="ECO:0000313" key="3">
    <source>
        <dbReference type="Proteomes" id="UP000823775"/>
    </source>
</evidence>
<reference evidence="2 3" key="1">
    <citation type="journal article" date="2021" name="BMC Genomics">
        <title>Datura genome reveals duplications of psychoactive alkaloid biosynthetic genes and high mutation rate following tissue culture.</title>
        <authorList>
            <person name="Rajewski A."/>
            <person name="Carter-House D."/>
            <person name="Stajich J."/>
            <person name="Litt A."/>
        </authorList>
    </citation>
    <scope>NUCLEOTIDE SEQUENCE [LARGE SCALE GENOMIC DNA]</scope>
    <source>
        <strain evidence="2">AR-01</strain>
    </source>
</reference>
<dbReference type="EMBL" id="JACEIK010004064">
    <property type="protein sequence ID" value="MCD9644035.1"/>
    <property type="molecule type" value="Genomic_DNA"/>
</dbReference>
<sequence>MSIWYSSAQELGLSRYIGGYYGGGNYYVGCTGLQAYLSKLLTYLSDHLAFIAKFSKFSQVKKKIPPNVVVPQRGSIEARGDVEVEGPDPPGADLDGVSPGASMA</sequence>
<accession>A0ABS8VCX1</accession>
<name>A0ABS8VCX1_DATST</name>